<dbReference type="InterPro" id="IPR006067">
    <property type="entry name" value="NO2/SO3_Rdtase_4Fe4S_dom"/>
</dbReference>
<gene>
    <name evidence="10" type="ORF">DFO60_1535</name>
</gene>
<accession>A0A3D9EV86</accession>
<dbReference type="InterPro" id="IPR045169">
    <property type="entry name" value="NO2/SO3_Rdtase_4Fe4S_prot"/>
</dbReference>
<feature type="domain" description="Nitrite/sulphite reductase 4Fe-4S" evidence="8">
    <location>
        <begin position="119"/>
        <end position="273"/>
    </location>
</feature>
<dbReference type="RefSeq" id="WP_027602240.1">
    <property type="nucleotide sequence ID" value="NZ_QRDL01000002.1"/>
</dbReference>
<keyword evidence="7" id="KW-0411">Iron-sulfur</keyword>
<proteinExistence type="predicted"/>
<dbReference type="AlphaFoldDB" id="A0A3D9EV86"/>
<dbReference type="GO" id="GO:0046872">
    <property type="term" value="F:metal ion binding"/>
    <property type="evidence" value="ECO:0007669"/>
    <property type="project" value="UniProtKB-KW"/>
</dbReference>
<keyword evidence="4" id="KW-0479">Metal-binding</keyword>
<evidence type="ECO:0000259" key="9">
    <source>
        <dbReference type="Pfam" id="PF03460"/>
    </source>
</evidence>
<dbReference type="FunFam" id="3.30.413.10:FF:000016">
    <property type="entry name" value="Sulfite reductase subunit beta"/>
    <property type="match status" value="1"/>
</dbReference>
<keyword evidence="5" id="KW-0560">Oxidoreductase</keyword>
<evidence type="ECO:0000256" key="4">
    <source>
        <dbReference type="ARBA" id="ARBA00022723"/>
    </source>
</evidence>
<sequence length="552" mass="62704">MYVYDQYDQRIVEERVAQFRDQTRRFLAGELGGEEYRPLRLQNGLYIQRYAPMLRVAVPYGLLNTTQVRKLAQIARDYDKGYAHISTRQNFQFNWPELEDVPEILAELATVQMHAIQTSGNCIRNTTTDQFAGVAHDELIDPRPWCEIIRQWSTFHPEFAFLPRKFKIAVNGAALDRAAIEVHDIGLEAVRNEAGELGFRVLVGGGQGRTPHTGEFIREFLPWQHLLSYLEATLRVYNRYGRRDNKFKARIKILVKALGAEAFAEKVEAEWAHLKDGPITLTDAEVARVSAFFVDPAYAELQDQDEALARLDAEHPGFARWRQRNTFRHKRPGYVAVTLSLKPTGVAPGDVTDRQLDAMADLADRYSFGELRTSHQQNVIFADVRQDQLLELWHALREHGFATPNIGLLTDMICCPGGDFCSLANAKSIPIAEAIQRRFDDLDYLFDIGELDLNISGCMNACGHHHVGHIGILGVDKKGEEFYQVSLGGDAGRDATLAKILGPSFAQDQMPEVIGKLINVYVEQRTEDERFIDTYRRIGIDPFKERVYAKNH</sequence>
<dbReference type="InterPro" id="IPR005117">
    <property type="entry name" value="NiRdtase/SiRdtase_haem-b_fer"/>
</dbReference>
<feature type="domain" description="Nitrite/Sulfite reductase ferredoxin-like" evidence="9">
    <location>
        <begin position="346"/>
        <end position="398"/>
    </location>
</feature>
<protein>
    <submittedName>
        <fullName evidence="10">Sulfite reductase (NADPH) hemoprotein beta-component</fullName>
    </submittedName>
</protein>
<evidence type="ECO:0000256" key="1">
    <source>
        <dbReference type="ARBA" id="ARBA00001929"/>
    </source>
</evidence>
<keyword evidence="3" id="KW-0004">4Fe-4S</keyword>
<keyword evidence="6" id="KW-0408">Iron</keyword>
<evidence type="ECO:0000313" key="10">
    <source>
        <dbReference type="EMBL" id="RED07029.1"/>
    </source>
</evidence>
<dbReference type="InterPro" id="IPR036136">
    <property type="entry name" value="Nit/Sulf_reduc_fer-like_dom_sf"/>
</dbReference>
<evidence type="ECO:0000256" key="2">
    <source>
        <dbReference type="ARBA" id="ARBA00001966"/>
    </source>
</evidence>
<dbReference type="SUPFAM" id="SSF55124">
    <property type="entry name" value="Nitrite/Sulfite reductase N-terminal domain-like"/>
    <property type="match status" value="2"/>
</dbReference>
<dbReference type="Gene3D" id="3.90.480.10">
    <property type="entry name" value="Sulfite Reductase Hemoprotein,Domain 2"/>
    <property type="match status" value="1"/>
</dbReference>
<evidence type="ECO:0000256" key="7">
    <source>
        <dbReference type="ARBA" id="ARBA00023014"/>
    </source>
</evidence>
<evidence type="ECO:0000256" key="3">
    <source>
        <dbReference type="ARBA" id="ARBA00022485"/>
    </source>
</evidence>
<dbReference type="GO" id="GO:0000103">
    <property type="term" value="P:sulfate assimilation"/>
    <property type="evidence" value="ECO:0007669"/>
    <property type="project" value="TreeGrafter"/>
</dbReference>
<dbReference type="Pfam" id="PF03460">
    <property type="entry name" value="NIR_SIR_ferr"/>
    <property type="match status" value="2"/>
</dbReference>
<evidence type="ECO:0000256" key="6">
    <source>
        <dbReference type="ARBA" id="ARBA00023004"/>
    </source>
</evidence>
<dbReference type="InterPro" id="IPR045854">
    <property type="entry name" value="NO2/SO3_Rdtase_4Fe4S_sf"/>
</dbReference>
<dbReference type="PANTHER" id="PTHR11493">
    <property type="entry name" value="SULFITE REDUCTASE [NADPH] SUBUNIT BETA-RELATED"/>
    <property type="match status" value="1"/>
</dbReference>
<evidence type="ECO:0000313" key="11">
    <source>
        <dbReference type="Proteomes" id="UP000256988"/>
    </source>
</evidence>
<dbReference type="GO" id="GO:0050311">
    <property type="term" value="F:sulfite reductase (ferredoxin) activity"/>
    <property type="evidence" value="ECO:0007669"/>
    <property type="project" value="TreeGrafter"/>
</dbReference>
<feature type="domain" description="Nitrite/Sulfite reductase ferredoxin-like" evidence="9">
    <location>
        <begin position="53"/>
        <end position="109"/>
    </location>
</feature>
<dbReference type="GO" id="GO:0051539">
    <property type="term" value="F:4 iron, 4 sulfur cluster binding"/>
    <property type="evidence" value="ECO:0007669"/>
    <property type="project" value="UniProtKB-KW"/>
</dbReference>
<dbReference type="GO" id="GO:0020037">
    <property type="term" value="F:heme binding"/>
    <property type="evidence" value="ECO:0007669"/>
    <property type="project" value="InterPro"/>
</dbReference>
<comment type="cofactor">
    <cofactor evidence="1">
        <name>siroheme</name>
        <dbReference type="ChEBI" id="CHEBI:60052"/>
    </cofactor>
</comment>
<dbReference type="Gene3D" id="3.90.480.20">
    <property type="match status" value="1"/>
</dbReference>
<dbReference type="EMBL" id="QRDL01000002">
    <property type="protein sequence ID" value="RED07029.1"/>
    <property type="molecule type" value="Genomic_DNA"/>
</dbReference>
<dbReference type="SUPFAM" id="SSF56014">
    <property type="entry name" value="Nitrite and sulphite reductase 4Fe-4S domain-like"/>
    <property type="match status" value="2"/>
</dbReference>
<evidence type="ECO:0000259" key="8">
    <source>
        <dbReference type="Pfam" id="PF01077"/>
    </source>
</evidence>
<name>A0A3D9EV86_ECTOL</name>
<dbReference type="GO" id="GO:0016002">
    <property type="term" value="F:sulfite reductase activity"/>
    <property type="evidence" value="ECO:0007669"/>
    <property type="project" value="TreeGrafter"/>
</dbReference>
<reference evidence="10 11" key="1">
    <citation type="submission" date="2018-07" db="EMBL/GenBank/DDBJ databases">
        <title>Genome sequencing of rice bacterial endophytes.</title>
        <authorList>
            <person name="Venturi V."/>
        </authorList>
    </citation>
    <scope>NUCLEOTIDE SEQUENCE [LARGE SCALE GENOMIC DNA]</scope>
    <source>
        <strain evidence="10 11">AG1002</strain>
    </source>
</reference>
<organism evidence="10 11">
    <name type="scientific">Ectopseudomonas oleovorans</name>
    <name type="common">Pseudomonas oleovorans</name>
    <dbReference type="NCBI Taxonomy" id="301"/>
    <lineage>
        <taxon>Bacteria</taxon>
        <taxon>Pseudomonadati</taxon>
        <taxon>Pseudomonadota</taxon>
        <taxon>Gammaproteobacteria</taxon>
        <taxon>Pseudomonadales</taxon>
        <taxon>Pseudomonadaceae</taxon>
        <taxon>Ectopseudomonas</taxon>
    </lineage>
</organism>
<dbReference type="PANTHER" id="PTHR11493:SF47">
    <property type="entry name" value="SULFITE REDUCTASE [NADPH] SUBUNIT BETA"/>
    <property type="match status" value="1"/>
</dbReference>
<dbReference type="FunFam" id="3.30.413.10:FF:000020">
    <property type="entry name" value="Sulfite reductase"/>
    <property type="match status" value="1"/>
</dbReference>
<dbReference type="Gene3D" id="3.30.413.10">
    <property type="entry name" value="Sulfite Reductase Hemoprotein, domain 1"/>
    <property type="match status" value="2"/>
</dbReference>
<evidence type="ECO:0000256" key="5">
    <source>
        <dbReference type="ARBA" id="ARBA00023002"/>
    </source>
</evidence>
<dbReference type="Proteomes" id="UP000256988">
    <property type="component" value="Unassembled WGS sequence"/>
</dbReference>
<dbReference type="GO" id="GO:0009337">
    <property type="term" value="C:sulfite reductase complex (NADPH)"/>
    <property type="evidence" value="ECO:0007669"/>
    <property type="project" value="TreeGrafter"/>
</dbReference>
<dbReference type="Pfam" id="PF01077">
    <property type="entry name" value="NIR_SIR"/>
    <property type="match status" value="2"/>
</dbReference>
<comment type="cofactor">
    <cofactor evidence="2">
        <name>[4Fe-4S] cluster</name>
        <dbReference type="ChEBI" id="CHEBI:49883"/>
    </cofactor>
</comment>
<comment type="caution">
    <text evidence="10">The sequence shown here is derived from an EMBL/GenBank/DDBJ whole genome shotgun (WGS) entry which is preliminary data.</text>
</comment>
<feature type="domain" description="Nitrite/sulphite reductase 4Fe-4S" evidence="8">
    <location>
        <begin position="412"/>
        <end position="547"/>
    </location>
</feature>